<keyword evidence="3" id="KW-1185">Reference proteome</keyword>
<keyword evidence="1" id="KW-0812">Transmembrane</keyword>
<gene>
    <name evidence="2" type="ORF">MOV92_15520</name>
</gene>
<evidence type="ECO:0000313" key="3">
    <source>
        <dbReference type="Proteomes" id="UP000829194"/>
    </source>
</evidence>
<keyword evidence="1" id="KW-0472">Membrane</keyword>
<dbReference type="EMBL" id="CP093547">
    <property type="protein sequence ID" value="UNP27913.1"/>
    <property type="molecule type" value="Genomic_DNA"/>
</dbReference>
<organism evidence="2 3">
    <name type="scientific">Lysobacter gummosus</name>
    <dbReference type="NCBI Taxonomy" id="262324"/>
    <lineage>
        <taxon>Bacteria</taxon>
        <taxon>Pseudomonadati</taxon>
        <taxon>Pseudomonadota</taxon>
        <taxon>Gammaproteobacteria</taxon>
        <taxon>Lysobacterales</taxon>
        <taxon>Lysobacteraceae</taxon>
        <taxon>Lysobacter</taxon>
    </lineage>
</organism>
<reference evidence="2 3" key="1">
    <citation type="submission" date="2022-03" db="EMBL/GenBank/DDBJ databases">
        <title>Complete genome sequence of Lysobacter capsici VKM B-2533 and Lysobacter gummosus 10.1.1, promising sources of lytic agents.</title>
        <authorList>
            <person name="Tarlachkov S.V."/>
            <person name="Kudryakova I.V."/>
            <person name="Afoshin A.S."/>
            <person name="Leontyevskaya E.A."/>
            <person name="Leontyevskaya N.V."/>
        </authorList>
    </citation>
    <scope>NUCLEOTIDE SEQUENCE [LARGE SCALE GENOMIC DNA]</scope>
    <source>
        <strain evidence="2 3">10.1.1</strain>
    </source>
</reference>
<evidence type="ECO:0008006" key="4">
    <source>
        <dbReference type="Google" id="ProtNLM"/>
    </source>
</evidence>
<dbReference type="RefSeq" id="WP_057943581.1">
    <property type="nucleotide sequence ID" value="NZ_CP011131.1"/>
</dbReference>
<proteinExistence type="predicted"/>
<name>A0ABY3X5S6_9GAMM</name>
<sequence>MPANAFKETDVVGDDSLGYAFFSVQGLCVLGALLLVWHRFRPLPRWAAALGIARWLIVAIGGLAAGWVVHLAISAADSWARLIAYAAALAFSPSIVSALVALVFRPRR</sequence>
<dbReference type="Proteomes" id="UP000829194">
    <property type="component" value="Chromosome"/>
</dbReference>
<evidence type="ECO:0000256" key="1">
    <source>
        <dbReference type="SAM" id="Phobius"/>
    </source>
</evidence>
<feature type="transmembrane region" description="Helical" evidence="1">
    <location>
        <begin position="20"/>
        <end position="40"/>
    </location>
</feature>
<protein>
    <recommendedName>
        <fullName evidence="4">Transmembrane protein</fullName>
    </recommendedName>
</protein>
<feature type="transmembrane region" description="Helical" evidence="1">
    <location>
        <begin position="52"/>
        <end position="76"/>
    </location>
</feature>
<evidence type="ECO:0000313" key="2">
    <source>
        <dbReference type="EMBL" id="UNP27913.1"/>
    </source>
</evidence>
<accession>A0ABY3X5S6</accession>
<keyword evidence="1" id="KW-1133">Transmembrane helix</keyword>
<feature type="transmembrane region" description="Helical" evidence="1">
    <location>
        <begin position="82"/>
        <end position="104"/>
    </location>
</feature>